<evidence type="ECO:0000313" key="3">
    <source>
        <dbReference type="EMBL" id="ROV89040.1"/>
    </source>
</evidence>
<evidence type="ECO:0000256" key="1">
    <source>
        <dbReference type="SAM" id="MobiDB-lite"/>
    </source>
</evidence>
<feature type="region of interest" description="Disordered" evidence="1">
    <location>
        <begin position="307"/>
        <end position="332"/>
    </location>
</feature>
<dbReference type="Pfam" id="PF25909">
    <property type="entry name" value="zf-C2H2_AHC1"/>
    <property type="match status" value="1"/>
</dbReference>
<protein>
    <recommendedName>
        <fullName evidence="2">AHC1-like C2H2 zinc-finger domain-containing protein</fullName>
    </recommendedName>
</protein>
<evidence type="ECO:0000259" key="2">
    <source>
        <dbReference type="Pfam" id="PF25909"/>
    </source>
</evidence>
<reference evidence="3 4" key="1">
    <citation type="submission" date="2015-09" db="EMBL/GenBank/DDBJ databases">
        <title>Host preference determinants of Valsa canker pathogens revealed by comparative genomics.</title>
        <authorList>
            <person name="Yin Z."/>
            <person name="Huang L."/>
        </authorList>
    </citation>
    <scope>NUCLEOTIDE SEQUENCE [LARGE SCALE GENOMIC DNA]</scope>
    <source>
        <strain evidence="3 4">YSFL</strain>
    </source>
</reference>
<evidence type="ECO:0000313" key="4">
    <source>
        <dbReference type="Proteomes" id="UP000284375"/>
    </source>
</evidence>
<feature type="compositionally biased region" description="Acidic residues" evidence="1">
    <location>
        <begin position="548"/>
        <end position="564"/>
    </location>
</feature>
<keyword evidence="4" id="KW-1185">Reference proteome</keyword>
<name>A0A423VDK5_CYTCH</name>
<comment type="caution">
    <text evidence="3">The sequence shown here is derived from an EMBL/GenBank/DDBJ whole genome shotgun (WGS) entry which is preliminary data.</text>
</comment>
<dbReference type="Proteomes" id="UP000284375">
    <property type="component" value="Unassembled WGS sequence"/>
</dbReference>
<feature type="compositionally biased region" description="Polar residues" evidence="1">
    <location>
        <begin position="443"/>
        <end position="458"/>
    </location>
</feature>
<feature type="domain" description="AHC1-like C2H2 zinc-finger" evidence="2">
    <location>
        <begin position="255"/>
        <end position="301"/>
    </location>
</feature>
<dbReference type="EMBL" id="LJZO01000061">
    <property type="protein sequence ID" value="ROV89040.1"/>
    <property type="molecule type" value="Genomic_DNA"/>
</dbReference>
<organism evidence="3 4">
    <name type="scientific">Cytospora chrysosperma</name>
    <name type="common">Cytospora canker fungus</name>
    <name type="synonym">Sphaeria chrysosperma</name>
    <dbReference type="NCBI Taxonomy" id="252740"/>
    <lineage>
        <taxon>Eukaryota</taxon>
        <taxon>Fungi</taxon>
        <taxon>Dikarya</taxon>
        <taxon>Ascomycota</taxon>
        <taxon>Pezizomycotina</taxon>
        <taxon>Sordariomycetes</taxon>
        <taxon>Sordariomycetidae</taxon>
        <taxon>Diaporthales</taxon>
        <taxon>Cytosporaceae</taxon>
        <taxon>Cytospora</taxon>
    </lineage>
</organism>
<feature type="compositionally biased region" description="Polar residues" evidence="1">
    <location>
        <begin position="531"/>
        <end position="543"/>
    </location>
</feature>
<feature type="region of interest" description="Disordered" evidence="1">
    <location>
        <begin position="430"/>
        <end position="623"/>
    </location>
</feature>
<sequence>MFRFWSSDAKGGDKLVEGDQTMAMMSRDLPSLATSPRSLKRKASFVHEGSEDEHYGAKRAKLDYSVTTPPETPAMPRQEYFASQSPQPTPNTDRIVNIINEQFGTEILLKHQELRFINQELAKCQVALEQLRRCHLIPYPTSSPTPQQMLDIALGKGPAVQSKHGEAAPQWAPPFGVVDGPYARHYAKWLIPDPKFDGMLPEWQGLPNVPRNAAEGRTTRNSLTDASAIGKRVGRGHAGQKLSVSYPAPKPKAPCVVKKSDGVTVKLVCNFCHREDFSSTQGFINHCRIAHKKEYKSHEEAAIDCGRPISVTESGSMSGEEKPSSTPPASGIVHPLARPDATADQNAYATLLGRIDDSLRLLHRGNLPGVCRIPAVIPSSLPAEVVRKPSKSFAGASATPFLSKLLQKRDFKGDLSEHIQDATTKMDLDGILSGEDDYDEGEQSMSSSTNEAIQTKTPTAGARVPTTAMRVPARAVPAPQATGPRPSSSKGRAPQLCFPSTASKLPDAGSPTNGGYESLGVDDANLMEAEQSPTTATSINAPSLVSDDGGDDESDDGTSSDASDDASMADVTEVNIEYPEVQDLSQHGGGASNGARMKKDENRHVTFVTPMTGKAAARRKPNV</sequence>
<dbReference type="InterPro" id="IPR058706">
    <property type="entry name" value="zf-C2H2_AHC1-like"/>
</dbReference>
<dbReference type="STRING" id="252740.A0A423VDK5"/>
<dbReference type="AlphaFoldDB" id="A0A423VDK5"/>
<proteinExistence type="predicted"/>
<feature type="compositionally biased region" description="Low complexity" evidence="1">
    <location>
        <begin position="470"/>
        <end position="479"/>
    </location>
</feature>
<gene>
    <name evidence="3" type="ORF">VSDG_08711</name>
</gene>
<accession>A0A423VDK5</accession>
<dbReference type="OrthoDB" id="5355528at2759"/>